<dbReference type="PANTHER" id="PTHR41775">
    <property type="entry name" value="SECRETED PROTEIN-RELATED"/>
    <property type="match status" value="1"/>
</dbReference>
<dbReference type="RefSeq" id="XP_003655397.1">
    <property type="nucleotide sequence ID" value="XM_003655349.1"/>
</dbReference>
<keyword evidence="4" id="KW-1185">Reference proteome</keyword>
<reference evidence="3 4" key="1">
    <citation type="journal article" date="2011" name="Nat. Biotechnol.">
        <title>Comparative genomic analysis of the thermophilic biomass-degrading fungi Myceliophthora thermophila and Thielavia terrestris.</title>
        <authorList>
            <person name="Berka R.M."/>
            <person name="Grigoriev I.V."/>
            <person name="Otillar R."/>
            <person name="Salamov A."/>
            <person name="Grimwood J."/>
            <person name="Reid I."/>
            <person name="Ishmael N."/>
            <person name="John T."/>
            <person name="Darmond C."/>
            <person name="Moisan M.-C."/>
            <person name="Henrissat B."/>
            <person name="Coutinho P.M."/>
            <person name="Lombard V."/>
            <person name="Natvig D.O."/>
            <person name="Lindquist E."/>
            <person name="Schmutz J."/>
            <person name="Lucas S."/>
            <person name="Harris P."/>
            <person name="Powlowski J."/>
            <person name="Bellemare A."/>
            <person name="Taylor D."/>
            <person name="Butler G."/>
            <person name="de Vries R.P."/>
            <person name="Allijn I.E."/>
            <person name="van den Brink J."/>
            <person name="Ushinsky S."/>
            <person name="Storms R."/>
            <person name="Powell A.J."/>
            <person name="Paulsen I.T."/>
            <person name="Elbourne L.D.H."/>
            <person name="Baker S.E."/>
            <person name="Magnuson J."/>
            <person name="LaBoissiere S."/>
            <person name="Clutterbuck A.J."/>
            <person name="Martinez D."/>
            <person name="Wogulis M."/>
            <person name="de Leon A.L."/>
            <person name="Rey M.W."/>
            <person name="Tsang A."/>
        </authorList>
    </citation>
    <scope>NUCLEOTIDE SEQUENCE [LARGE SCALE GENOMIC DNA]</scope>
    <source>
        <strain evidence="4">ATCC 38088 / NRRL 8126</strain>
    </source>
</reference>
<dbReference type="HOGENOM" id="CLU_412875_0_0_1"/>
<evidence type="ECO:0000313" key="4">
    <source>
        <dbReference type="Proteomes" id="UP000008181"/>
    </source>
</evidence>
<gene>
    <name evidence="3" type="ORF">THITE_155714</name>
</gene>
<dbReference type="GO" id="GO:0008233">
    <property type="term" value="F:peptidase activity"/>
    <property type="evidence" value="ECO:0007669"/>
    <property type="project" value="InterPro"/>
</dbReference>
<organism evidence="3 4">
    <name type="scientific">Thermothielavioides terrestris (strain ATCC 38088 / NRRL 8126)</name>
    <name type="common">Thielavia terrestris</name>
    <dbReference type="NCBI Taxonomy" id="578455"/>
    <lineage>
        <taxon>Eukaryota</taxon>
        <taxon>Fungi</taxon>
        <taxon>Dikarya</taxon>
        <taxon>Ascomycota</taxon>
        <taxon>Pezizomycotina</taxon>
        <taxon>Sordariomycetes</taxon>
        <taxon>Sordariomycetidae</taxon>
        <taxon>Sordariales</taxon>
        <taxon>Chaetomiaceae</taxon>
        <taxon>Thermothielavioides</taxon>
        <taxon>Thermothielavioides terrestris</taxon>
    </lineage>
</organism>
<dbReference type="KEGG" id="ttt:THITE_155714"/>
<proteinExistence type="predicted"/>
<dbReference type="GeneID" id="11524591"/>
<dbReference type="InterPro" id="IPR008757">
    <property type="entry name" value="Peptidase_M6-like_domain"/>
</dbReference>
<protein>
    <recommendedName>
        <fullName evidence="2">Peptidase M6-like domain-containing protein</fullName>
    </recommendedName>
</protein>
<dbReference type="PANTHER" id="PTHR41775:SF1">
    <property type="entry name" value="PEPTIDASE M6-LIKE DOMAIN-CONTAINING PROTEIN"/>
    <property type="match status" value="1"/>
</dbReference>
<dbReference type="STRING" id="578455.G2RB90"/>
<evidence type="ECO:0000313" key="3">
    <source>
        <dbReference type="EMBL" id="AEO69061.1"/>
    </source>
</evidence>
<feature type="compositionally biased region" description="Polar residues" evidence="1">
    <location>
        <begin position="8"/>
        <end position="21"/>
    </location>
</feature>
<dbReference type="GO" id="GO:0006508">
    <property type="term" value="P:proteolysis"/>
    <property type="evidence" value="ECO:0007669"/>
    <property type="project" value="InterPro"/>
</dbReference>
<dbReference type="AlphaFoldDB" id="G2RB90"/>
<dbReference type="SUPFAM" id="SSF89372">
    <property type="entry name" value="Fucose-specific lectin"/>
    <property type="match status" value="2"/>
</dbReference>
<feature type="domain" description="Peptidase M6-like" evidence="2">
    <location>
        <begin position="15"/>
        <end position="209"/>
    </location>
</feature>
<sequence length="665" mass="71178">MEAGAQARMQQTLFSSNPGNPRSMNDYYSQVSGGKVSFSGDLYGPFTLGHTMEYYANNATGLGPNPPNVRNMALDTLTTMVNNVPDWAKYDNAGDGYITGLILVHAGEGAESTASRTDLWSVKWTLPNDQDFVVGGGKKVHAFLTVPQDAAMGLCAHEIGHLVFGWPDLYDGDIASPTPGLGKWCLMASGSWNGNPQGSKPSHPSAWCKVKQGWVTLTTEAQNKTIRLGPVETTKDVRRLWGNGNMISQEYFLIEDREKIDWDQALPGNGLMVLHVDDSILNNDDENHPKVALMEADGLNNLKIRGGPSNEGDPFPGSANNRTFNAGSNPNSNTYTAYPTWVAITNIDPALSWINTDISVVVPNWTSSVLAAGPSLSRGCNIAAVSRGPLNVEARWITPLGALMMASWNGSQWQFIEMTTSGAAVPGGAIASVSMDNSHMSVFWTVSGGAIYSCWWNNPGWTTFQLAPSGSIAAGSRIAATSRMPTTMEIFWVAPDGSIKHAWWYSPSVPSQWAVGQLAPAGSAAVTAGGVGAIAALARNPSVMEVWWVAPDLSIKNAWFSNAGGWNTGSTAIGKRADIRTEIAAVSRNASHTEIMYISSDGSVQDAYFYDGMQNGFNRYQLAAAGSARPGGAISAVCRISNSMEVFYEGASGTINNQSWYVPAE</sequence>
<dbReference type="Proteomes" id="UP000008181">
    <property type="component" value="Chromosome 4"/>
</dbReference>
<dbReference type="SUPFAM" id="SSF55486">
    <property type="entry name" value="Metalloproteases ('zincins'), catalytic domain"/>
    <property type="match status" value="1"/>
</dbReference>
<dbReference type="NCBIfam" id="TIGR03296">
    <property type="entry name" value="M6dom_TIGR03296"/>
    <property type="match status" value="1"/>
</dbReference>
<dbReference type="OrthoDB" id="9986966at2759"/>
<dbReference type="EMBL" id="CP003012">
    <property type="protein sequence ID" value="AEO69061.1"/>
    <property type="molecule type" value="Genomic_DNA"/>
</dbReference>
<evidence type="ECO:0000259" key="2">
    <source>
        <dbReference type="Pfam" id="PF05547"/>
    </source>
</evidence>
<name>G2RB90_THETT</name>
<evidence type="ECO:0000256" key="1">
    <source>
        <dbReference type="SAM" id="MobiDB-lite"/>
    </source>
</evidence>
<dbReference type="Pfam" id="PF05547">
    <property type="entry name" value="Peptidase_M6"/>
    <property type="match status" value="1"/>
</dbReference>
<feature type="region of interest" description="Disordered" evidence="1">
    <location>
        <begin position="1"/>
        <end position="21"/>
    </location>
</feature>
<dbReference type="eggNOG" id="ENOG502RUFE">
    <property type="taxonomic scope" value="Eukaryota"/>
</dbReference>
<accession>G2RB90</accession>
<dbReference type="Gene3D" id="2.120.10.70">
    <property type="entry name" value="Fucose-specific lectin"/>
    <property type="match status" value="2"/>
</dbReference>